<feature type="transmembrane region" description="Helical" evidence="13">
    <location>
        <begin position="58"/>
        <end position="77"/>
    </location>
</feature>
<protein>
    <recommendedName>
        <fullName evidence="9">Molybdopterin-synthase adenylyltransferase</fullName>
        <ecNumber evidence="8">2.7.7.80</ecNumber>
    </recommendedName>
    <alternativeName>
        <fullName evidence="12">MoaD protein adenylase</fullName>
    </alternativeName>
    <alternativeName>
        <fullName evidence="10">Molybdopterin-converting factor subunit 1 adenylase</fullName>
    </alternativeName>
    <alternativeName>
        <fullName evidence="11">Sulfur carrier protein MoaD adenylyltransferase</fullName>
    </alternativeName>
</protein>
<dbReference type="EMBL" id="FNYY01000031">
    <property type="protein sequence ID" value="SEK09767.1"/>
    <property type="molecule type" value="Genomic_DNA"/>
</dbReference>
<dbReference type="Proteomes" id="UP000182932">
    <property type="component" value="Unassembled WGS sequence"/>
</dbReference>
<keyword evidence="4" id="KW-0067">ATP-binding</keyword>
<evidence type="ECO:0000256" key="8">
    <source>
        <dbReference type="ARBA" id="ARBA00066884"/>
    </source>
</evidence>
<dbReference type="Gene3D" id="3.40.50.720">
    <property type="entry name" value="NAD(P)-binding Rossmann-like Domain"/>
    <property type="match status" value="1"/>
</dbReference>
<comment type="caution">
    <text evidence="15">The sequence shown here is derived from an EMBL/GenBank/DDBJ whole genome shotgun (WGS) entry which is preliminary data.</text>
</comment>
<keyword evidence="13" id="KW-0812">Transmembrane</keyword>
<evidence type="ECO:0000256" key="9">
    <source>
        <dbReference type="ARBA" id="ARBA00073635"/>
    </source>
</evidence>
<accession>A0A975WF39</accession>
<dbReference type="GO" id="GO:0061605">
    <property type="term" value="F:molybdopterin-synthase adenylyltransferase activity"/>
    <property type="evidence" value="ECO:0007669"/>
    <property type="project" value="UniProtKB-EC"/>
</dbReference>
<evidence type="ECO:0000313" key="15">
    <source>
        <dbReference type="EMBL" id="SEK09767.1"/>
    </source>
</evidence>
<dbReference type="Pfam" id="PF00899">
    <property type="entry name" value="ThiF"/>
    <property type="match status" value="1"/>
</dbReference>
<dbReference type="CDD" id="cd00757">
    <property type="entry name" value="ThiF_MoeB_HesA_family"/>
    <property type="match status" value="1"/>
</dbReference>
<sequence length="354" mass="37476">MLLVLALAAAIWGLGWALGLPRAARWPLIGLLFVAVLGIQFLFPQGHALRAATGGEPALWLLLAGFVAVILAYRHLLGRVRARAQGQEAPPPPAAAQEGPMGEAELERYARHIVLRELGGPGQQRLRRARVLVIGAGGLGAPALQYLAAAGVGTLGVIDDDVVENANLQRQVIHRDGDIGTPKVFSARAAMMAQNPYARVLPYHRRLTEEVADDLFAEFDLVLDGTDNFDTRYLANRAAVRAGIPLISGALSQWEGQLSVFDPARGTPCYQCLFPEPPAPGLAPSCAEAGVLGPLPGVVGAMMAVEAVKVLADAGAPLRGEMLIYDALWSETRKIALKRRAECPVCGGAKGTTS</sequence>
<evidence type="ECO:0000313" key="16">
    <source>
        <dbReference type="Proteomes" id="UP000182932"/>
    </source>
</evidence>
<feature type="domain" description="THIF-type NAD/FAD binding fold" evidence="14">
    <location>
        <begin position="109"/>
        <end position="345"/>
    </location>
</feature>
<dbReference type="AlphaFoldDB" id="A0A975WF39"/>
<evidence type="ECO:0000256" key="10">
    <source>
        <dbReference type="ARBA" id="ARBA00075110"/>
    </source>
</evidence>
<dbReference type="GO" id="GO:0005524">
    <property type="term" value="F:ATP binding"/>
    <property type="evidence" value="ECO:0007669"/>
    <property type="project" value="UniProtKB-KW"/>
</dbReference>
<dbReference type="RefSeq" id="WP_048533031.1">
    <property type="nucleotide sequence ID" value="NZ_CBDCHJ010000002.1"/>
</dbReference>
<keyword evidence="13" id="KW-1133">Transmembrane helix</keyword>
<evidence type="ECO:0000256" key="11">
    <source>
        <dbReference type="ARBA" id="ARBA00075328"/>
    </source>
</evidence>
<dbReference type="GeneID" id="80820973"/>
<evidence type="ECO:0000256" key="5">
    <source>
        <dbReference type="ARBA" id="ARBA00052218"/>
    </source>
</evidence>
<dbReference type="InterPro" id="IPR000594">
    <property type="entry name" value="ThiF_NAD_FAD-bd"/>
</dbReference>
<organism evidence="15 16">
    <name type="scientific">Marinovum algicola</name>
    <dbReference type="NCBI Taxonomy" id="42444"/>
    <lineage>
        <taxon>Bacteria</taxon>
        <taxon>Pseudomonadati</taxon>
        <taxon>Pseudomonadota</taxon>
        <taxon>Alphaproteobacteria</taxon>
        <taxon>Rhodobacterales</taxon>
        <taxon>Roseobacteraceae</taxon>
        <taxon>Marinovum</taxon>
    </lineage>
</organism>
<evidence type="ECO:0000256" key="1">
    <source>
        <dbReference type="ARBA" id="ARBA00009919"/>
    </source>
</evidence>
<proteinExistence type="inferred from homology"/>
<keyword evidence="2" id="KW-0808">Transferase</keyword>
<feature type="transmembrane region" description="Helical" evidence="13">
    <location>
        <begin position="27"/>
        <end position="46"/>
    </location>
</feature>
<evidence type="ECO:0000256" key="2">
    <source>
        <dbReference type="ARBA" id="ARBA00022679"/>
    </source>
</evidence>
<evidence type="ECO:0000256" key="13">
    <source>
        <dbReference type="SAM" id="Phobius"/>
    </source>
</evidence>
<dbReference type="InterPro" id="IPR045886">
    <property type="entry name" value="ThiF/MoeB/HesA"/>
</dbReference>
<evidence type="ECO:0000256" key="3">
    <source>
        <dbReference type="ARBA" id="ARBA00022741"/>
    </source>
</evidence>
<dbReference type="SUPFAM" id="SSF69572">
    <property type="entry name" value="Activating enzymes of the ubiquitin-like proteins"/>
    <property type="match status" value="1"/>
</dbReference>
<name>A0A975WF39_9RHOB</name>
<dbReference type="EC" id="2.7.7.80" evidence="8"/>
<dbReference type="PANTHER" id="PTHR10953:SF102">
    <property type="entry name" value="ADENYLYLTRANSFERASE AND SULFURTRANSFERASE MOCS3"/>
    <property type="match status" value="1"/>
</dbReference>
<keyword evidence="15" id="KW-0548">Nucleotidyltransferase</keyword>
<dbReference type="GO" id="GO:0008146">
    <property type="term" value="F:sulfotransferase activity"/>
    <property type="evidence" value="ECO:0007669"/>
    <property type="project" value="TreeGrafter"/>
</dbReference>
<gene>
    <name evidence="15" type="ORF">SAMN04487940_1319</name>
</gene>
<dbReference type="GO" id="GO:0005829">
    <property type="term" value="C:cytosol"/>
    <property type="evidence" value="ECO:0007669"/>
    <property type="project" value="TreeGrafter"/>
</dbReference>
<dbReference type="PANTHER" id="PTHR10953">
    <property type="entry name" value="UBIQUITIN-ACTIVATING ENZYME E1"/>
    <property type="match status" value="1"/>
</dbReference>
<dbReference type="FunFam" id="3.40.50.720:FF:000033">
    <property type="entry name" value="Adenylyltransferase and sulfurtransferase MOCS3"/>
    <property type="match status" value="1"/>
</dbReference>
<evidence type="ECO:0000256" key="12">
    <source>
        <dbReference type="ARBA" id="ARBA00078531"/>
    </source>
</evidence>
<dbReference type="GO" id="GO:0008641">
    <property type="term" value="F:ubiquitin-like modifier activating enzyme activity"/>
    <property type="evidence" value="ECO:0007669"/>
    <property type="project" value="InterPro"/>
</dbReference>
<comment type="subunit">
    <text evidence="7">Homodimer. Forms a stable heterotetrameric complex of 2 MoeB and 2 MoaD during adenylation of MoaD.</text>
</comment>
<dbReference type="GO" id="GO:0004792">
    <property type="term" value="F:thiosulfate-cyanide sulfurtransferase activity"/>
    <property type="evidence" value="ECO:0007669"/>
    <property type="project" value="TreeGrafter"/>
</dbReference>
<dbReference type="NCBIfam" id="NF004281">
    <property type="entry name" value="PRK05690.1"/>
    <property type="match status" value="1"/>
</dbReference>
<keyword evidence="3" id="KW-0547">Nucleotide-binding</keyword>
<evidence type="ECO:0000256" key="4">
    <source>
        <dbReference type="ARBA" id="ARBA00022840"/>
    </source>
</evidence>
<comment type="catalytic activity">
    <reaction evidence="5">
        <text>[molybdopterin-synthase sulfur-carrier protein]-C-terminal Gly-Gly + ATP + H(+) = [molybdopterin-synthase sulfur-carrier protein]-C-terminal Gly-Gly-AMP + diphosphate</text>
        <dbReference type="Rhea" id="RHEA:43616"/>
        <dbReference type="Rhea" id="RHEA-COMP:12159"/>
        <dbReference type="Rhea" id="RHEA-COMP:12202"/>
        <dbReference type="ChEBI" id="CHEBI:15378"/>
        <dbReference type="ChEBI" id="CHEBI:30616"/>
        <dbReference type="ChEBI" id="CHEBI:33019"/>
        <dbReference type="ChEBI" id="CHEBI:90618"/>
        <dbReference type="ChEBI" id="CHEBI:90778"/>
        <dbReference type="EC" id="2.7.7.80"/>
    </reaction>
</comment>
<comment type="function">
    <text evidence="6">Catalyzes the adenylation by ATP of the carboxyl group of the C-terminal glycine of sulfur carrier protein MoaD.</text>
</comment>
<reference evidence="15 16" key="1">
    <citation type="submission" date="2016-10" db="EMBL/GenBank/DDBJ databases">
        <authorList>
            <person name="Varghese N."/>
            <person name="Submissions S."/>
        </authorList>
    </citation>
    <scope>NUCLEOTIDE SEQUENCE [LARGE SCALE GENOMIC DNA]</scope>
    <source>
        <strain evidence="15 16">FF3</strain>
    </source>
</reference>
<evidence type="ECO:0000259" key="14">
    <source>
        <dbReference type="Pfam" id="PF00899"/>
    </source>
</evidence>
<evidence type="ECO:0000256" key="7">
    <source>
        <dbReference type="ARBA" id="ARBA00063809"/>
    </source>
</evidence>
<keyword evidence="16" id="KW-1185">Reference proteome</keyword>
<comment type="similarity">
    <text evidence="1">Belongs to the HesA/MoeB/ThiF family.</text>
</comment>
<keyword evidence="13" id="KW-0472">Membrane</keyword>
<dbReference type="InterPro" id="IPR035985">
    <property type="entry name" value="Ubiquitin-activating_enz"/>
</dbReference>
<evidence type="ECO:0000256" key="6">
    <source>
        <dbReference type="ARBA" id="ARBA00055169"/>
    </source>
</evidence>